<reference evidence="1" key="1">
    <citation type="journal article" date="2023" name="G3 (Bethesda)">
        <title>Whole genome assembly and annotation of the endangered Caribbean coral Acropora cervicornis.</title>
        <authorList>
            <person name="Selwyn J.D."/>
            <person name="Vollmer S.V."/>
        </authorList>
    </citation>
    <scope>NUCLEOTIDE SEQUENCE</scope>
    <source>
        <strain evidence="1">K2</strain>
    </source>
</reference>
<comment type="caution">
    <text evidence="1">The sequence shown here is derived from an EMBL/GenBank/DDBJ whole genome shotgun (WGS) entry which is preliminary data.</text>
</comment>
<accession>A0AAD9Q6S3</accession>
<sequence length="138" mass="15243">MIFEGLTMNGNAGKFHSKYYATIALHGTKYFPGLSHNSATLLSTKLTDRLLAHSKEVQLSPNPADAEVEKSFKEKGIAGLHYLGCYVSQKLHNKHRTSKNWKTSESQQAILALKACKEESKNALESKKLGTSLSHGRL</sequence>
<dbReference type="EMBL" id="JARQWQ010000061">
    <property type="protein sequence ID" value="KAK2555673.1"/>
    <property type="molecule type" value="Genomic_DNA"/>
</dbReference>
<keyword evidence="2" id="KW-1185">Reference proteome</keyword>
<dbReference type="Proteomes" id="UP001249851">
    <property type="component" value="Unassembled WGS sequence"/>
</dbReference>
<evidence type="ECO:0000313" key="2">
    <source>
        <dbReference type="Proteomes" id="UP001249851"/>
    </source>
</evidence>
<dbReference type="AlphaFoldDB" id="A0AAD9Q6S3"/>
<name>A0AAD9Q6S3_ACRCE</name>
<evidence type="ECO:0000313" key="1">
    <source>
        <dbReference type="EMBL" id="KAK2555673.1"/>
    </source>
</evidence>
<organism evidence="1 2">
    <name type="scientific">Acropora cervicornis</name>
    <name type="common">Staghorn coral</name>
    <dbReference type="NCBI Taxonomy" id="6130"/>
    <lineage>
        <taxon>Eukaryota</taxon>
        <taxon>Metazoa</taxon>
        <taxon>Cnidaria</taxon>
        <taxon>Anthozoa</taxon>
        <taxon>Hexacorallia</taxon>
        <taxon>Scleractinia</taxon>
        <taxon>Astrocoeniina</taxon>
        <taxon>Acroporidae</taxon>
        <taxon>Acropora</taxon>
    </lineage>
</organism>
<reference evidence="1" key="2">
    <citation type="journal article" date="2023" name="Science">
        <title>Genomic signatures of disease resistance in endangered staghorn corals.</title>
        <authorList>
            <person name="Vollmer S.V."/>
            <person name="Selwyn J.D."/>
            <person name="Despard B.A."/>
            <person name="Roesel C.L."/>
        </authorList>
    </citation>
    <scope>NUCLEOTIDE SEQUENCE</scope>
    <source>
        <strain evidence="1">K2</strain>
    </source>
</reference>
<proteinExistence type="predicted"/>
<gene>
    <name evidence="1" type="ORF">P5673_022700</name>
</gene>
<protein>
    <submittedName>
        <fullName evidence="1">Uncharacterized protein</fullName>
    </submittedName>
</protein>